<reference evidence="7 8" key="1">
    <citation type="submission" date="2024-03" db="EMBL/GenBank/DDBJ databases">
        <title>Aureococcus anophagefferens CCMP1851 and Kratosvirus quantuckense: Draft genome of a second virus-susceptible host strain in the model system.</title>
        <authorList>
            <person name="Chase E."/>
            <person name="Truchon A.R."/>
            <person name="Schepens W."/>
            <person name="Wilhelm S.W."/>
        </authorList>
    </citation>
    <scope>NUCLEOTIDE SEQUENCE [LARGE SCALE GENOMIC DNA]</scope>
    <source>
        <strain evidence="7 8">CCMP1851</strain>
    </source>
</reference>
<keyword evidence="1" id="KW-0479">Metal-binding</keyword>
<dbReference type="PROSITE" id="PS50865">
    <property type="entry name" value="ZF_MYND_2"/>
    <property type="match status" value="1"/>
</dbReference>
<evidence type="ECO:0000256" key="5">
    <source>
        <dbReference type="SAM" id="MobiDB-lite"/>
    </source>
</evidence>
<evidence type="ECO:0000259" key="6">
    <source>
        <dbReference type="PROSITE" id="PS50865"/>
    </source>
</evidence>
<evidence type="ECO:0000256" key="2">
    <source>
        <dbReference type="ARBA" id="ARBA00022771"/>
    </source>
</evidence>
<protein>
    <recommendedName>
        <fullName evidence="6">MYND-type domain-containing protein</fullName>
    </recommendedName>
</protein>
<evidence type="ECO:0000256" key="3">
    <source>
        <dbReference type="ARBA" id="ARBA00022833"/>
    </source>
</evidence>
<evidence type="ECO:0000313" key="8">
    <source>
        <dbReference type="Proteomes" id="UP001363151"/>
    </source>
</evidence>
<evidence type="ECO:0000256" key="4">
    <source>
        <dbReference type="PROSITE-ProRule" id="PRU00134"/>
    </source>
</evidence>
<dbReference type="Proteomes" id="UP001363151">
    <property type="component" value="Unassembled WGS sequence"/>
</dbReference>
<dbReference type="InterPro" id="IPR002893">
    <property type="entry name" value="Znf_MYND"/>
</dbReference>
<feature type="compositionally biased region" description="Basic and acidic residues" evidence="5">
    <location>
        <begin position="48"/>
        <end position="78"/>
    </location>
</feature>
<dbReference type="Pfam" id="PF01753">
    <property type="entry name" value="zf-MYND"/>
    <property type="match status" value="1"/>
</dbReference>
<evidence type="ECO:0000256" key="1">
    <source>
        <dbReference type="ARBA" id="ARBA00022723"/>
    </source>
</evidence>
<dbReference type="EMBL" id="JBBJCI010000357">
    <property type="protein sequence ID" value="KAK7233657.1"/>
    <property type="molecule type" value="Genomic_DNA"/>
</dbReference>
<gene>
    <name evidence="7" type="ORF">SO694_00106012</name>
</gene>
<comment type="caution">
    <text evidence="7">The sequence shown here is derived from an EMBL/GenBank/DDBJ whole genome shotgun (WGS) entry which is preliminary data.</text>
</comment>
<accession>A0ABR1FMP6</accession>
<dbReference type="SUPFAM" id="SSF144232">
    <property type="entry name" value="HIT/MYND zinc finger-like"/>
    <property type="match status" value="1"/>
</dbReference>
<evidence type="ECO:0000313" key="7">
    <source>
        <dbReference type="EMBL" id="KAK7233657.1"/>
    </source>
</evidence>
<sequence length="339" mass="37132">MAALRPSSGVAGVHEPCALDYGVSANEKARRLAPCLGRDVTDAPADGEATRRKDWNDGFFHGREQAAPRREDPEERSEAWATHARPEIAERFKIADVVALRCEHQGNDPSSPPLTKLREGEVARAALVCAKRDECKAVAVHFFVAYLCSLPPALAHHAAHANYSKMLRLALFDKGAGGEAGVRAAAAVEALDLYVAGCRPVDLDARSLYAYAEDVAATCPAASLLSLPRVQHCDGCGLRQPGMARCSRCRHVAYCSNGCQRNAWARRHRKTCAELAKLTERADEVGYEPGLDKQVCPECDFGPTTPDLLRWHCTLTRHKRWPEIDLITYAAPERARGNE</sequence>
<name>A0ABR1FMP6_AURAN</name>
<proteinExistence type="predicted"/>
<feature type="domain" description="MYND-type" evidence="6">
    <location>
        <begin position="233"/>
        <end position="272"/>
    </location>
</feature>
<keyword evidence="2 4" id="KW-0863">Zinc-finger</keyword>
<keyword evidence="3" id="KW-0862">Zinc</keyword>
<keyword evidence="8" id="KW-1185">Reference proteome</keyword>
<feature type="region of interest" description="Disordered" evidence="5">
    <location>
        <begin position="38"/>
        <end position="78"/>
    </location>
</feature>
<dbReference type="Gene3D" id="6.10.140.2220">
    <property type="match status" value="1"/>
</dbReference>
<organism evidence="7 8">
    <name type="scientific">Aureococcus anophagefferens</name>
    <name type="common">Harmful bloom alga</name>
    <dbReference type="NCBI Taxonomy" id="44056"/>
    <lineage>
        <taxon>Eukaryota</taxon>
        <taxon>Sar</taxon>
        <taxon>Stramenopiles</taxon>
        <taxon>Ochrophyta</taxon>
        <taxon>Pelagophyceae</taxon>
        <taxon>Pelagomonadales</taxon>
        <taxon>Pelagomonadaceae</taxon>
        <taxon>Aureococcus</taxon>
    </lineage>
</organism>